<evidence type="ECO:0000313" key="5">
    <source>
        <dbReference type="EMBL" id="HJC68669.1"/>
    </source>
</evidence>
<dbReference type="InterPro" id="IPR002491">
    <property type="entry name" value="ABC_transptr_periplasmic_BD"/>
</dbReference>
<dbReference type="EMBL" id="DWWC01000068">
    <property type="protein sequence ID" value="HJC68669.1"/>
    <property type="molecule type" value="Genomic_DNA"/>
</dbReference>
<dbReference type="InterPro" id="IPR050902">
    <property type="entry name" value="ABC_Transporter_SBP"/>
</dbReference>
<dbReference type="Proteomes" id="UP000823854">
    <property type="component" value="Unassembled WGS sequence"/>
</dbReference>
<evidence type="ECO:0000313" key="6">
    <source>
        <dbReference type="Proteomes" id="UP000823854"/>
    </source>
</evidence>
<sequence>MTRRTALTTSAALAALVGLAACGGSDTDSGTSDGGSGGSDGGSGASEAGGGEAGAGSPADLPEGWTWVEGADVPSAAATPALPVTLTDGTGSEVTVEDISRTIVGGEDVADMLAAMGLQEDIYAAPTNSVAPAALAAPEQFEFSQQTGVEGLLSVDGTFFLGNNTKRHGDVAAQFRQAGVSAAVIDDQQSVADKIRAVAALIGDPDAGEELAAAVEDQLARASETAGDAVSELRVLVVTSSGAGGANAVVGSGTAAADILDAVGAVNCGLEAGLRGYSVEYSDEGLLGLRPDVIITGTGDVEEWGGLEGFLTAFPTLARTPAGEASNFVLMPSEQIKVSGSAVGAGALALATALADLAE</sequence>
<keyword evidence="3" id="KW-0732">Signal</keyword>
<evidence type="ECO:0000256" key="2">
    <source>
        <dbReference type="SAM" id="MobiDB-lite"/>
    </source>
</evidence>
<comment type="caution">
    <text evidence="5">The sequence shown here is derived from an EMBL/GenBank/DDBJ whole genome shotgun (WGS) entry which is preliminary data.</text>
</comment>
<reference evidence="5" key="1">
    <citation type="journal article" date="2021" name="PeerJ">
        <title>Extensive microbial diversity within the chicken gut microbiome revealed by metagenomics and culture.</title>
        <authorList>
            <person name="Gilroy R."/>
            <person name="Ravi A."/>
            <person name="Getino M."/>
            <person name="Pursley I."/>
            <person name="Horton D.L."/>
            <person name="Alikhan N.F."/>
            <person name="Baker D."/>
            <person name="Gharbi K."/>
            <person name="Hall N."/>
            <person name="Watson M."/>
            <person name="Adriaenssens E.M."/>
            <person name="Foster-Nyarko E."/>
            <person name="Jarju S."/>
            <person name="Secka A."/>
            <person name="Antonio M."/>
            <person name="Oren A."/>
            <person name="Chaudhuri R.R."/>
            <person name="La Ragione R."/>
            <person name="Hildebrand F."/>
            <person name="Pallen M.J."/>
        </authorList>
    </citation>
    <scope>NUCLEOTIDE SEQUENCE</scope>
    <source>
        <strain evidence="5">CHK130-7132</strain>
    </source>
</reference>
<dbReference type="PANTHER" id="PTHR30535">
    <property type="entry name" value="VITAMIN B12-BINDING PROTEIN"/>
    <property type="match status" value="1"/>
</dbReference>
<dbReference type="SUPFAM" id="SSF53807">
    <property type="entry name" value="Helical backbone' metal receptor"/>
    <property type="match status" value="1"/>
</dbReference>
<dbReference type="Pfam" id="PF01497">
    <property type="entry name" value="Peripla_BP_2"/>
    <property type="match status" value="1"/>
</dbReference>
<accession>A0A9D2PWX2</accession>
<dbReference type="PANTHER" id="PTHR30535:SF4">
    <property type="entry name" value="HEMIN-BINDING PERIPLASMIC PROTEIN HMUT"/>
    <property type="match status" value="1"/>
</dbReference>
<organism evidence="5 6">
    <name type="scientific">Candidatus Brachybacterium intestinipullorum</name>
    <dbReference type="NCBI Taxonomy" id="2838512"/>
    <lineage>
        <taxon>Bacteria</taxon>
        <taxon>Bacillati</taxon>
        <taxon>Actinomycetota</taxon>
        <taxon>Actinomycetes</taxon>
        <taxon>Micrococcales</taxon>
        <taxon>Dermabacteraceae</taxon>
        <taxon>Brachybacterium</taxon>
    </lineage>
</organism>
<feature type="signal peptide" evidence="3">
    <location>
        <begin position="1"/>
        <end position="20"/>
    </location>
</feature>
<feature type="compositionally biased region" description="Gly residues" evidence="2">
    <location>
        <begin position="32"/>
        <end position="54"/>
    </location>
</feature>
<comment type="similarity">
    <text evidence="1">Belongs to the bacterial solute-binding protein 8 family.</text>
</comment>
<dbReference type="PROSITE" id="PS51257">
    <property type="entry name" value="PROKAR_LIPOPROTEIN"/>
    <property type="match status" value="1"/>
</dbReference>
<proteinExistence type="inferred from homology"/>
<gene>
    <name evidence="5" type="ORF">H9932_03180</name>
</gene>
<dbReference type="PROSITE" id="PS50983">
    <property type="entry name" value="FE_B12_PBP"/>
    <property type="match status" value="1"/>
</dbReference>
<name>A0A9D2PWX2_9MICO</name>
<dbReference type="AlphaFoldDB" id="A0A9D2PWX2"/>
<evidence type="ECO:0000256" key="1">
    <source>
        <dbReference type="ARBA" id="ARBA00008814"/>
    </source>
</evidence>
<reference evidence="5" key="2">
    <citation type="submission" date="2021-04" db="EMBL/GenBank/DDBJ databases">
        <authorList>
            <person name="Gilroy R."/>
        </authorList>
    </citation>
    <scope>NUCLEOTIDE SEQUENCE</scope>
    <source>
        <strain evidence="5">CHK130-7132</strain>
    </source>
</reference>
<feature type="domain" description="Fe/B12 periplasmic-binding" evidence="4">
    <location>
        <begin position="101"/>
        <end position="359"/>
    </location>
</feature>
<evidence type="ECO:0000259" key="4">
    <source>
        <dbReference type="PROSITE" id="PS50983"/>
    </source>
</evidence>
<protein>
    <submittedName>
        <fullName evidence="5">ABC transporter substrate-binding protein</fullName>
    </submittedName>
</protein>
<dbReference type="Gene3D" id="3.40.50.1980">
    <property type="entry name" value="Nitrogenase molybdenum iron protein domain"/>
    <property type="match status" value="2"/>
</dbReference>
<feature type="chain" id="PRO_5039578432" evidence="3">
    <location>
        <begin position="21"/>
        <end position="359"/>
    </location>
</feature>
<feature type="region of interest" description="Disordered" evidence="2">
    <location>
        <begin position="24"/>
        <end position="65"/>
    </location>
</feature>
<evidence type="ECO:0000256" key="3">
    <source>
        <dbReference type="SAM" id="SignalP"/>
    </source>
</evidence>